<evidence type="ECO:0000259" key="7">
    <source>
        <dbReference type="Pfam" id="PF04095"/>
    </source>
</evidence>
<organism evidence="9 10">
    <name type="scientific">Candidatus Lloydbacteria bacterium RIFCSPHIGHO2_02_FULL_54_17</name>
    <dbReference type="NCBI Taxonomy" id="1798664"/>
    <lineage>
        <taxon>Bacteria</taxon>
        <taxon>Candidatus Lloydiibacteriota</taxon>
    </lineage>
</organism>
<feature type="domain" description="Nicotinate/nicotinamide phosphoribosyltransferase" evidence="7">
    <location>
        <begin position="200"/>
        <end position="440"/>
    </location>
</feature>
<dbReference type="UniPathway" id="UPA00253">
    <property type="reaction ID" value="UER00457"/>
</dbReference>
<name>A0A1G2DIK5_9BACT</name>
<dbReference type="EC" id="6.3.4.21" evidence="3"/>
<sequence length="458" mass="52860">MFLVFEFFEEKVMTAFLNTPVSEGPPNRSVVDDDIYKFIMLQFILRFYPDVQVKFSLINRDKKIPLGDVVSEHELRAAFDHARTLRFGPRVKDTNIAYMRGMRMHQQVMFDEPYFEFLEHFELPPYELSRVGNQYAMSSSGPWSRATFWEIRMMQIPVELYYRELMRRMTPIEREVLYSRATDRIYKELSKLSNSKYKPKVVNFGTRRRHSFLWEKFVTAMCKEVLGDQLIGTSNIWMAHHFNLVPMGTNAHELPMVATAIAKGDDAKRRAQYQVLEQWQKLYGVFLRICLPDTFGTKQFLANAPEWLADWRGFRDDSGDTFENIEGYIDWYKERGILKPKEAGKIVIPSDGENADHALKVCEAFDEHINLSFGIGTNLTNAFFGCHPTPDKKVPGLDVTWAEAFRPFSIVAKVEEADGNPVVKLSNNITKATGPKDAVAESVRIFGGEGRIKQRVVV</sequence>
<dbReference type="InterPro" id="IPR036068">
    <property type="entry name" value="Nicotinate_pribotase-like_C"/>
</dbReference>
<evidence type="ECO:0000256" key="4">
    <source>
        <dbReference type="ARBA" id="ARBA00022553"/>
    </source>
</evidence>
<evidence type="ECO:0000313" key="9">
    <source>
        <dbReference type="EMBL" id="OGZ13333.1"/>
    </source>
</evidence>
<dbReference type="EMBL" id="MHLO01000005">
    <property type="protein sequence ID" value="OGZ13333.1"/>
    <property type="molecule type" value="Genomic_DNA"/>
</dbReference>
<dbReference type="Gene3D" id="3.20.140.10">
    <property type="entry name" value="nicotinate phosphoribosyltransferase"/>
    <property type="match status" value="1"/>
</dbReference>
<dbReference type="PANTHER" id="PTHR11098:SF1">
    <property type="entry name" value="NICOTINATE PHOSPHORIBOSYLTRANSFERASE"/>
    <property type="match status" value="1"/>
</dbReference>
<evidence type="ECO:0000313" key="10">
    <source>
        <dbReference type="Proteomes" id="UP000178636"/>
    </source>
</evidence>
<dbReference type="Pfam" id="PF17767">
    <property type="entry name" value="NAPRTase_N"/>
    <property type="match status" value="1"/>
</dbReference>
<dbReference type="InterPro" id="IPR040727">
    <property type="entry name" value="NAPRTase_N"/>
</dbReference>
<dbReference type="STRING" id="1798664.A3C93_00245"/>
<keyword evidence="5" id="KW-0436">Ligase</keyword>
<dbReference type="GO" id="GO:0004516">
    <property type="term" value="F:nicotinate phosphoribosyltransferase activity"/>
    <property type="evidence" value="ECO:0007669"/>
    <property type="project" value="UniProtKB-EC"/>
</dbReference>
<proteinExistence type="inferred from homology"/>
<gene>
    <name evidence="9" type="ORF">A3C93_00245</name>
</gene>
<evidence type="ECO:0000256" key="2">
    <source>
        <dbReference type="ARBA" id="ARBA00010897"/>
    </source>
</evidence>
<dbReference type="InterPro" id="IPR007229">
    <property type="entry name" value="Nic_PRibTrfase-Fam"/>
</dbReference>
<evidence type="ECO:0000256" key="3">
    <source>
        <dbReference type="ARBA" id="ARBA00013236"/>
    </source>
</evidence>
<dbReference type="SUPFAM" id="SSF51690">
    <property type="entry name" value="Nicotinate/Quinolinate PRTase C-terminal domain-like"/>
    <property type="match status" value="1"/>
</dbReference>
<accession>A0A1G2DIK5</accession>
<feature type="domain" description="Nicotinate phosphoribosyltransferase N-terminal" evidence="8">
    <location>
        <begin position="32"/>
        <end position="156"/>
    </location>
</feature>
<protein>
    <recommendedName>
        <fullName evidence="3">nicotinate phosphoribosyltransferase</fullName>
        <ecNumber evidence="3">6.3.4.21</ecNumber>
    </recommendedName>
</protein>
<dbReference type="GO" id="GO:0005829">
    <property type="term" value="C:cytosol"/>
    <property type="evidence" value="ECO:0007669"/>
    <property type="project" value="TreeGrafter"/>
</dbReference>
<evidence type="ECO:0000256" key="6">
    <source>
        <dbReference type="ARBA" id="ARBA00022642"/>
    </source>
</evidence>
<dbReference type="AlphaFoldDB" id="A0A1G2DIK5"/>
<dbReference type="Proteomes" id="UP000178636">
    <property type="component" value="Unassembled WGS sequence"/>
</dbReference>
<dbReference type="InterPro" id="IPR041525">
    <property type="entry name" value="N/Namide_PRibTrfase"/>
</dbReference>
<dbReference type="GO" id="GO:0034355">
    <property type="term" value="P:NAD+ biosynthetic process via the salvage pathway"/>
    <property type="evidence" value="ECO:0007669"/>
    <property type="project" value="TreeGrafter"/>
</dbReference>
<dbReference type="Pfam" id="PF04095">
    <property type="entry name" value="NAPRTase"/>
    <property type="match status" value="1"/>
</dbReference>
<keyword evidence="4" id="KW-0597">Phosphoprotein</keyword>
<reference evidence="9 10" key="1">
    <citation type="journal article" date="2016" name="Nat. Commun.">
        <title>Thousands of microbial genomes shed light on interconnected biogeochemical processes in an aquifer system.</title>
        <authorList>
            <person name="Anantharaman K."/>
            <person name="Brown C.T."/>
            <person name="Hug L.A."/>
            <person name="Sharon I."/>
            <person name="Castelle C.J."/>
            <person name="Probst A.J."/>
            <person name="Thomas B.C."/>
            <person name="Singh A."/>
            <person name="Wilkins M.J."/>
            <person name="Karaoz U."/>
            <person name="Brodie E.L."/>
            <person name="Williams K.H."/>
            <person name="Hubbard S.S."/>
            <person name="Banfield J.F."/>
        </authorList>
    </citation>
    <scope>NUCLEOTIDE SEQUENCE [LARGE SCALE GENOMIC DNA]</scope>
</reference>
<dbReference type="SUPFAM" id="SSF54675">
    <property type="entry name" value="Nicotinate/Quinolinate PRTase N-terminal domain-like"/>
    <property type="match status" value="1"/>
</dbReference>
<comment type="caution">
    <text evidence="9">The sequence shown here is derived from an EMBL/GenBank/DDBJ whole genome shotgun (WGS) entry which is preliminary data.</text>
</comment>
<evidence type="ECO:0000256" key="5">
    <source>
        <dbReference type="ARBA" id="ARBA00022598"/>
    </source>
</evidence>
<dbReference type="PANTHER" id="PTHR11098">
    <property type="entry name" value="NICOTINATE PHOSPHORIBOSYLTRANSFERASE"/>
    <property type="match status" value="1"/>
</dbReference>
<keyword evidence="6" id="KW-0662">Pyridine nucleotide biosynthesis</keyword>
<evidence type="ECO:0000259" key="8">
    <source>
        <dbReference type="Pfam" id="PF17767"/>
    </source>
</evidence>
<comment type="pathway">
    <text evidence="1">Cofactor biosynthesis; NAD(+) biosynthesis; nicotinate D-ribonucleotide from nicotinate: step 1/1.</text>
</comment>
<evidence type="ECO:0000256" key="1">
    <source>
        <dbReference type="ARBA" id="ARBA00004952"/>
    </source>
</evidence>
<comment type="similarity">
    <text evidence="2">Belongs to the NAPRTase family.</text>
</comment>